<dbReference type="KEGG" id="dpg:DESPIGER_0186"/>
<sequence>MSYREQFFALQPPGQALPTDPDSVWGRLLDGLAREYGRTESRSSALVRESDPRQSAELLPDWERVCGLPGDCAIAWDSTLQARRAAVVAQLTGAGGQRIAYFQQLAALLGLSIHVTEYKPFLTGLSRCGQRLNGDHDVRFVWSVVVRGQRVLRFRCGASVPGERLLDFARREDLECLLRLYAPAHTVLIIGYEE</sequence>
<evidence type="ECO:0000313" key="2">
    <source>
        <dbReference type="Proteomes" id="UP000186323"/>
    </source>
</evidence>
<evidence type="ECO:0000313" key="1">
    <source>
        <dbReference type="EMBL" id="SFV72088.1"/>
    </source>
</evidence>
<dbReference type="InterPro" id="IPR018755">
    <property type="entry name" value="Phage_Mu_Gp48"/>
</dbReference>
<reference evidence="2" key="1">
    <citation type="submission" date="2016-10" db="EMBL/GenBank/DDBJ databases">
        <authorList>
            <person name="Wegmann U."/>
        </authorList>
    </citation>
    <scope>NUCLEOTIDE SEQUENCE [LARGE SCALE GENOMIC DNA]</scope>
</reference>
<organism evidence="1 2">
    <name type="scientific">Desulfovibrio piger</name>
    <dbReference type="NCBI Taxonomy" id="901"/>
    <lineage>
        <taxon>Bacteria</taxon>
        <taxon>Pseudomonadati</taxon>
        <taxon>Thermodesulfobacteriota</taxon>
        <taxon>Desulfovibrionia</taxon>
        <taxon>Desulfovibrionales</taxon>
        <taxon>Desulfovibrionaceae</taxon>
        <taxon>Desulfovibrio</taxon>
    </lineage>
</organism>
<gene>
    <name evidence="1" type="ORF">DESPIGER_0186</name>
</gene>
<dbReference type="EMBL" id="LT630450">
    <property type="protein sequence ID" value="SFV72088.1"/>
    <property type="molecule type" value="Genomic_DNA"/>
</dbReference>
<accession>A0A1K1LBL3</accession>
<dbReference type="Proteomes" id="UP000186323">
    <property type="component" value="Chromosome I"/>
</dbReference>
<proteinExistence type="predicted"/>
<keyword evidence="2" id="KW-1185">Reference proteome</keyword>
<dbReference type="AlphaFoldDB" id="A0A1K1LBL3"/>
<name>A0A1K1LBL3_9BACT</name>
<protein>
    <submittedName>
        <fullName evidence="1">FIG121501: Prophage tail protein</fullName>
    </submittedName>
</protein>
<dbReference type="Pfam" id="PF10076">
    <property type="entry name" value="Phage_Mu_Gp48"/>
    <property type="match status" value="1"/>
</dbReference>
<dbReference type="RefSeq" id="WP_231927595.1">
    <property type="nucleotide sequence ID" value="NZ_CANPJL010000119.1"/>
</dbReference>